<proteinExistence type="predicted"/>
<keyword evidence="3" id="KW-1185">Reference proteome</keyword>
<evidence type="ECO:0000313" key="2">
    <source>
        <dbReference type="EMBL" id="KAK5988049.1"/>
    </source>
</evidence>
<dbReference type="InterPro" id="IPR002575">
    <property type="entry name" value="Aminoglycoside_PTrfase"/>
</dbReference>
<dbReference type="PANTHER" id="PTHR21310">
    <property type="entry name" value="AMINOGLYCOSIDE PHOSPHOTRANSFERASE-RELATED-RELATED"/>
    <property type="match status" value="1"/>
</dbReference>
<dbReference type="EMBL" id="JAVFKD010000016">
    <property type="protein sequence ID" value="KAK5988049.1"/>
    <property type="molecule type" value="Genomic_DNA"/>
</dbReference>
<dbReference type="PANTHER" id="PTHR21310:SF48">
    <property type="entry name" value="AMINOGLYCOSIDE PHOSPHOTRANSFERASE DOMAIN-CONTAINING PROTEIN"/>
    <property type="match status" value="1"/>
</dbReference>
<reference evidence="2 3" key="1">
    <citation type="submission" date="2024-01" db="EMBL/GenBank/DDBJ databases">
        <title>Complete genome of Cladobotryum mycophilum ATHUM6906.</title>
        <authorList>
            <person name="Christinaki A.C."/>
            <person name="Myridakis A.I."/>
            <person name="Kouvelis V.N."/>
        </authorList>
    </citation>
    <scope>NUCLEOTIDE SEQUENCE [LARGE SCALE GENOMIC DNA]</scope>
    <source>
        <strain evidence="2 3">ATHUM6906</strain>
    </source>
</reference>
<dbReference type="Pfam" id="PF01636">
    <property type="entry name" value="APH"/>
    <property type="match status" value="1"/>
</dbReference>
<dbReference type="InterPro" id="IPR011009">
    <property type="entry name" value="Kinase-like_dom_sf"/>
</dbReference>
<organism evidence="2 3">
    <name type="scientific">Cladobotryum mycophilum</name>
    <dbReference type="NCBI Taxonomy" id="491253"/>
    <lineage>
        <taxon>Eukaryota</taxon>
        <taxon>Fungi</taxon>
        <taxon>Dikarya</taxon>
        <taxon>Ascomycota</taxon>
        <taxon>Pezizomycotina</taxon>
        <taxon>Sordariomycetes</taxon>
        <taxon>Hypocreomycetidae</taxon>
        <taxon>Hypocreales</taxon>
        <taxon>Hypocreaceae</taxon>
        <taxon>Cladobotryum</taxon>
    </lineage>
</organism>
<gene>
    <name evidence="2" type="ORF">PT974_12185</name>
</gene>
<dbReference type="Gene3D" id="3.90.1200.10">
    <property type="match status" value="1"/>
</dbReference>
<dbReference type="InterPro" id="IPR051678">
    <property type="entry name" value="AGP_Transferase"/>
</dbReference>
<accession>A0ABR0S7A3</accession>
<protein>
    <recommendedName>
        <fullName evidence="1">Aminoglycoside phosphotransferase domain-containing protein</fullName>
    </recommendedName>
</protein>
<name>A0ABR0S7A3_9HYPO</name>
<dbReference type="Proteomes" id="UP001338125">
    <property type="component" value="Unassembled WGS sequence"/>
</dbReference>
<feature type="domain" description="Aminoglycoside phosphotransferase" evidence="1">
    <location>
        <begin position="10"/>
        <end position="142"/>
    </location>
</feature>
<comment type="caution">
    <text evidence="2">The sequence shown here is derived from an EMBL/GenBank/DDBJ whole genome shotgun (WGS) entry which is preliminary data.</text>
</comment>
<sequence>MENIPDDNLELSWPTLDDSQKLDISDQLQKALASLRKISHPGYFGSLGKTMLQDGRFWTHEPSVAMSPFSTEEELIESMIKRYIDDCGERVVNQAEYYRRVIPKVLRGNGEPVFTHNDLQLKNIILRPDGTVFIIDWREYSWMRALRLEMWG</sequence>
<evidence type="ECO:0000313" key="3">
    <source>
        <dbReference type="Proteomes" id="UP001338125"/>
    </source>
</evidence>
<dbReference type="SUPFAM" id="SSF56112">
    <property type="entry name" value="Protein kinase-like (PK-like)"/>
    <property type="match status" value="1"/>
</dbReference>
<evidence type="ECO:0000259" key="1">
    <source>
        <dbReference type="Pfam" id="PF01636"/>
    </source>
</evidence>